<evidence type="ECO:0000256" key="1">
    <source>
        <dbReference type="SAM" id="MobiDB-lite"/>
    </source>
</evidence>
<feature type="region of interest" description="Disordered" evidence="1">
    <location>
        <begin position="1"/>
        <end position="23"/>
    </location>
</feature>
<feature type="region of interest" description="Disordered" evidence="1">
    <location>
        <begin position="141"/>
        <end position="191"/>
    </location>
</feature>
<feature type="region of interest" description="Disordered" evidence="1">
    <location>
        <begin position="96"/>
        <end position="117"/>
    </location>
</feature>
<feature type="compositionally biased region" description="Basic and acidic residues" evidence="1">
    <location>
        <begin position="162"/>
        <end position="185"/>
    </location>
</feature>
<evidence type="ECO:0000313" key="3">
    <source>
        <dbReference type="Proteomes" id="UP000031565"/>
    </source>
</evidence>
<accession>A0A2P6FCE9</accession>
<evidence type="ECO:0000313" key="2">
    <source>
        <dbReference type="EMBL" id="PQM31148.1"/>
    </source>
</evidence>
<dbReference type="EMBL" id="JTLV02000001">
    <property type="protein sequence ID" value="PQM31148.1"/>
    <property type="molecule type" value="Genomic_DNA"/>
</dbReference>
<feature type="compositionally biased region" description="Basic and acidic residues" evidence="1">
    <location>
        <begin position="103"/>
        <end position="114"/>
    </location>
</feature>
<dbReference type="RefSeq" id="WP_133165050.1">
    <property type="nucleotide sequence ID" value="NZ_CM020866.1"/>
</dbReference>
<keyword evidence="3" id="KW-1185">Reference proteome</keyword>
<gene>
    <name evidence="2" type="ORF">SMSRO_SF009510</name>
</gene>
<dbReference type="AlphaFoldDB" id="A0A2P6FCE9"/>
<reference evidence="2 3" key="1">
    <citation type="journal article" date="2015" name="MBio">
        <title>Genome sequence of the Drosophila melanogaster male-killing Spiroplasma strain MSRO endosymbiont.</title>
        <authorList>
            <person name="Paredes J.C."/>
            <person name="Herren J.K."/>
            <person name="Schupfer F."/>
            <person name="Marin R."/>
            <person name="Claverol S."/>
            <person name="Kuo C.H."/>
            <person name="Lemaitre B."/>
            <person name="Beven L."/>
        </authorList>
    </citation>
    <scope>NUCLEOTIDE SEQUENCE [LARGE SCALE GENOMIC DNA]</scope>
    <source>
        <strain evidence="2 3">MSRO</strain>
    </source>
</reference>
<protein>
    <submittedName>
        <fullName evidence="2">Uncharacterized protein</fullName>
    </submittedName>
</protein>
<proteinExistence type="predicted"/>
<organism evidence="2 3">
    <name type="scientific">Spiroplasma poulsonii</name>
    <dbReference type="NCBI Taxonomy" id="2138"/>
    <lineage>
        <taxon>Bacteria</taxon>
        <taxon>Bacillati</taxon>
        <taxon>Mycoplasmatota</taxon>
        <taxon>Mollicutes</taxon>
        <taxon>Entomoplasmatales</taxon>
        <taxon>Spiroplasmataceae</taxon>
        <taxon>Spiroplasma</taxon>
    </lineage>
</organism>
<name>A0A2P6FCE9_9MOLU</name>
<feature type="compositionally biased region" description="Gly residues" evidence="1">
    <location>
        <begin position="1"/>
        <end position="10"/>
    </location>
</feature>
<dbReference type="Proteomes" id="UP000031565">
    <property type="component" value="Unassembled WGS sequence"/>
</dbReference>
<dbReference type="STRING" id="2138.SMSRO_v1c09160"/>
<comment type="caution">
    <text evidence="2">The sequence shown here is derived from an EMBL/GenBank/DDBJ whole genome shotgun (WGS) entry which is preliminary data.</text>
</comment>
<dbReference type="OrthoDB" id="9946000at2"/>
<sequence length="191" mass="21029">MNAMGSGGDWGDNETASSQSRQEKPLDFRHFWHATEGMSSRAGIVGLAGFGLGVTTLATSKLVGAARGGGTKGFFRQIGTGIATPIKAIGKRLNPQLASKGNQENKRNTKDLSDWKTGSLNKKLGKVENKFTSKNSFSYVKPTAKSELRHNKKIRKQSNIIKKYEKQNNKSDARQKKWDEKATKKAEKKKS</sequence>